<sequence>MAELMDKIFVVIGYILAILFPIVGIIVGALLYFLKKEDAFYQTHGKYIIIVGIAMIAINILLIAFGIITIPPVGQV</sequence>
<feature type="transmembrane region" description="Helical" evidence="5">
    <location>
        <begin position="46"/>
        <end position="70"/>
    </location>
</feature>
<keyword evidence="2 5" id="KW-0812">Transmembrane</keyword>
<reference evidence="6 7" key="1">
    <citation type="journal article" date="2010" name="PLoS ONE">
        <title>The genome sequence of the rumen methanogen Methanobrevibacter ruminantium reveals new possibilities for controlling ruminant methane emissions.</title>
        <authorList>
            <person name="Leahy S.C."/>
            <person name="Kelly W.J."/>
            <person name="Altermann E."/>
            <person name="Ronimus R.S."/>
            <person name="Yeoman C.J."/>
            <person name="Pacheco D.M."/>
            <person name="Li D."/>
            <person name="Kong Z."/>
            <person name="McTavish S."/>
            <person name="Sang C."/>
            <person name="Lambie S.C."/>
            <person name="Janssen P.H."/>
            <person name="Dey D."/>
            <person name="Attwood G.T."/>
        </authorList>
    </citation>
    <scope>NUCLEOTIDE SEQUENCE [LARGE SCALE GENOMIC DNA]</scope>
    <source>
        <strain evidence="7">ATCC 35063 / DSM 1093 / JCM 13430 / OCM 146 / M1</strain>
    </source>
</reference>
<proteinExistence type="predicted"/>
<keyword evidence="4 5" id="KW-0472">Membrane</keyword>
<dbReference type="RefSeq" id="WP_012955562.1">
    <property type="nucleotide sequence ID" value="NC_013790.1"/>
</dbReference>
<evidence type="ECO:0000256" key="2">
    <source>
        <dbReference type="ARBA" id="ARBA00022692"/>
    </source>
</evidence>
<evidence type="ECO:0008006" key="8">
    <source>
        <dbReference type="Google" id="ProtNLM"/>
    </source>
</evidence>
<dbReference type="HOGENOM" id="CLU_2645963_0_0_2"/>
<evidence type="ECO:0000313" key="7">
    <source>
        <dbReference type="Proteomes" id="UP000008680"/>
    </source>
</evidence>
<evidence type="ECO:0000256" key="3">
    <source>
        <dbReference type="ARBA" id="ARBA00022989"/>
    </source>
</evidence>
<dbReference type="GeneID" id="8770408"/>
<dbReference type="Pfam" id="PF09685">
    <property type="entry name" value="MamF_MmsF"/>
    <property type="match status" value="1"/>
</dbReference>
<evidence type="ECO:0000313" key="6">
    <source>
        <dbReference type="EMBL" id="ADC46611.1"/>
    </source>
</evidence>
<dbReference type="AlphaFoldDB" id="D3E250"/>
<evidence type="ECO:0000256" key="5">
    <source>
        <dbReference type="SAM" id="Phobius"/>
    </source>
</evidence>
<dbReference type="Proteomes" id="UP000008680">
    <property type="component" value="Chromosome"/>
</dbReference>
<organism evidence="6 7">
    <name type="scientific">Methanobrevibacter ruminantium (strain ATCC 35063 / DSM 1093 / JCM 13430 / OCM 146 / M1)</name>
    <name type="common">Methanobacterium ruminantium</name>
    <dbReference type="NCBI Taxonomy" id="634498"/>
    <lineage>
        <taxon>Archaea</taxon>
        <taxon>Methanobacteriati</taxon>
        <taxon>Methanobacteriota</taxon>
        <taxon>Methanomada group</taxon>
        <taxon>Methanobacteria</taxon>
        <taxon>Methanobacteriales</taxon>
        <taxon>Methanobacteriaceae</taxon>
        <taxon>Methanobrevibacter</taxon>
    </lineage>
</organism>
<feature type="transmembrane region" description="Helical" evidence="5">
    <location>
        <begin position="12"/>
        <end position="34"/>
    </location>
</feature>
<gene>
    <name evidence="6" type="ordered locus">mru_0760</name>
</gene>
<keyword evidence="7" id="KW-1185">Reference proteome</keyword>
<evidence type="ECO:0000256" key="4">
    <source>
        <dbReference type="ARBA" id="ARBA00023136"/>
    </source>
</evidence>
<protein>
    <recommendedName>
        <fullName evidence="8">DUF4190 domain-containing protein</fullName>
    </recommendedName>
</protein>
<keyword evidence="3 5" id="KW-1133">Transmembrane helix</keyword>
<dbReference type="EMBL" id="CP001719">
    <property type="protein sequence ID" value="ADC46611.1"/>
    <property type="molecule type" value="Genomic_DNA"/>
</dbReference>
<name>D3E250_METRM</name>
<accession>D3E250</accession>
<dbReference type="InterPro" id="IPR019109">
    <property type="entry name" value="MamF_MmsF"/>
</dbReference>
<comment type="subcellular location">
    <subcellularLocation>
        <location evidence="1">Membrane</location>
        <topology evidence="1">Multi-pass membrane protein</topology>
    </subcellularLocation>
</comment>
<dbReference type="PATRIC" id="fig|634498.28.peg.762"/>
<dbReference type="KEGG" id="mru:mru_0760"/>
<evidence type="ECO:0000256" key="1">
    <source>
        <dbReference type="ARBA" id="ARBA00004141"/>
    </source>
</evidence>